<sequence length="1060" mass="115723">MILLRRMGEPLAIVSRSLLFFASVMSINSVAKWIPTGPLSASFYGALLLVGVFVSFPMGCRRSAEQDTGQTSNPKNEPEAVQTDPVAQFKAAATAGQWAQAEAMIPGVLILVPDDANLFELAGDVFTATGKPAQAVDVYSRSVDLRDQPSAALQDKIGKQWMVLGRPFDAVATLESIVADHPDHVAARTDLAGLLGSLGLQQRAKIHLQYLVQHQQAGLNEMIWLTDLNRPQTDAAICEYALKKHPNILLPNFALASTLAYTQQWNEARDLLDPLCDQQPDFVEAWGYLGRVLVEIGDEESVARWAASVPPNIESDFQYWMAAGIWSQQHGKIQAAAKAFSVASTIYPNDGEALNRLGTCLAELGRSDDARRALGRAEKITQLRDNVESLFSWRNHSQRAAVLIAESMNDLGRVWEAATWARIAVMMTQDPSPNARSVFDQIRGTMSGQTPWQTSDSQIAAAIDTSQFPMPSWDPLHTIAPEQPRSSSPLSSPFAASTIRFADEADQRQLKHTCRIRGSETGEGSLWIYQSNTGGIGVIDYDLDGWPDFYLTAADGDPLQSNSSPNRLWRNQTGQYVDVTDHSGTSETGYTQGIAVGDYNSDGFPDLWVGNFGTNRLLRNNGDGTFDDVTVASGIDGETWTSSLAIADLDGDSIADLFAVNYIGGTDVIDEKCFPHNSTVHRSCGPLVFPAQADRVWRGLGDGSFADASETWLTTSRPGRGLGLVAGMLDENPGMDIYVSNDMTANHFWSANLHPNPGDRQPDFHLVEQAAARGLAFNARSVSQASMGIAADDADNDGDIDFYLTHFTDDYNTLYLQTQPGVWADRTAASQMVDSTNAMLGFGTQWIDADNNGTLELAVANGNVDDFSSDGLAYRMPMQLFQRDSAMHFVLADPESVGPYFQSMRLGRALVTVDADRDRRVDMLVTHLYDPVSLLMNRSSVGDLGSHLQESEPAKEKANDSSRSVRFFLIATETHRDAVGTTVQISIDEQTRSHQRLAGNGYQCSAEPCLHFGIGGAAKVDRAEVVWPNGHSQSIDDLVADRDYLWVQGQAPTPLPPARR</sequence>
<dbReference type="AlphaFoldDB" id="A0A517N5A6"/>
<reference evidence="3 4" key="1">
    <citation type="submission" date="2019-02" db="EMBL/GenBank/DDBJ databases">
        <title>Deep-cultivation of Planctomycetes and their phenomic and genomic characterization uncovers novel biology.</title>
        <authorList>
            <person name="Wiegand S."/>
            <person name="Jogler M."/>
            <person name="Boedeker C."/>
            <person name="Pinto D."/>
            <person name="Vollmers J."/>
            <person name="Rivas-Marin E."/>
            <person name="Kohn T."/>
            <person name="Peeters S.H."/>
            <person name="Heuer A."/>
            <person name="Rast P."/>
            <person name="Oberbeckmann S."/>
            <person name="Bunk B."/>
            <person name="Jeske O."/>
            <person name="Meyerdierks A."/>
            <person name="Storesund J.E."/>
            <person name="Kallscheuer N."/>
            <person name="Luecker S."/>
            <person name="Lage O.M."/>
            <person name="Pohl T."/>
            <person name="Merkel B.J."/>
            <person name="Hornburger P."/>
            <person name="Mueller R.-W."/>
            <person name="Bruemmer F."/>
            <person name="Labrenz M."/>
            <person name="Spormann A.M."/>
            <person name="Op den Camp H."/>
            <person name="Overmann J."/>
            <person name="Amann R."/>
            <person name="Jetten M.S.M."/>
            <person name="Mascher T."/>
            <person name="Medema M.H."/>
            <person name="Devos D.P."/>
            <person name="Kaster A.-K."/>
            <person name="Ovreas L."/>
            <person name="Rohde M."/>
            <person name="Galperin M.Y."/>
            <person name="Jogler C."/>
        </authorList>
    </citation>
    <scope>NUCLEOTIDE SEQUENCE [LARGE SCALE GENOMIC DNA]</scope>
    <source>
        <strain evidence="3 4">K22_7</strain>
    </source>
</reference>
<dbReference type="Proteomes" id="UP000318538">
    <property type="component" value="Chromosome"/>
</dbReference>
<dbReference type="PANTHER" id="PTHR16026">
    <property type="entry name" value="CARTILAGE ACIDIC PROTEIN 1"/>
    <property type="match status" value="1"/>
</dbReference>
<dbReference type="SUPFAM" id="SSF48452">
    <property type="entry name" value="TPR-like"/>
    <property type="match status" value="1"/>
</dbReference>
<gene>
    <name evidence="3" type="ORF">K227x_07020</name>
</gene>
<name>A0A517N5A6_9BACT</name>
<dbReference type="InterPro" id="IPR028994">
    <property type="entry name" value="Integrin_alpha_N"/>
</dbReference>
<dbReference type="SUPFAM" id="SSF69318">
    <property type="entry name" value="Integrin alpha N-terminal domain"/>
    <property type="match status" value="1"/>
</dbReference>
<dbReference type="Pfam" id="PF07593">
    <property type="entry name" value="UnbV_ASPIC"/>
    <property type="match status" value="1"/>
</dbReference>
<dbReference type="Pfam" id="PF13432">
    <property type="entry name" value="TPR_16"/>
    <property type="match status" value="1"/>
</dbReference>
<organism evidence="3 4">
    <name type="scientific">Rubripirellula lacrimiformis</name>
    <dbReference type="NCBI Taxonomy" id="1930273"/>
    <lineage>
        <taxon>Bacteria</taxon>
        <taxon>Pseudomonadati</taxon>
        <taxon>Planctomycetota</taxon>
        <taxon>Planctomycetia</taxon>
        <taxon>Pirellulales</taxon>
        <taxon>Pirellulaceae</taxon>
        <taxon>Rubripirellula</taxon>
    </lineage>
</organism>
<dbReference type="KEGG" id="rlc:K227x_07020"/>
<evidence type="ECO:0000313" key="4">
    <source>
        <dbReference type="Proteomes" id="UP000318538"/>
    </source>
</evidence>
<feature type="domain" description="ASPIC/UnbV" evidence="2">
    <location>
        <begin position="978"/>
        <end position="1044"/>
    </location>
</feature>
<keyword evidence="1" id="KW-0732">Signal</keyword>
<evidence type="ECO:0000313" key="3">
    <source>
        <dbReference type="EMBL" id="QDT02326.1"/>
    </source>
</evidence>
<dbReference type="InterPro" id="IPR013517">
    <property type="entry name" value="FG-GAP"/>
</dbReference>
<dbReference type="Pfam" id="PF14559">
    <property type="entry name" value="TPR_19"/>
    <property type="match status" value="1"/>
</dbReference>
<proteinExistence type="predicted"/>
<dbReference type="InterPro" id="IPR011990">
    <property type="entry name" value="TPR-like_helical_dom_sf"/>
</dbReference>
<dbReference type="Pfam" id="PF13517">
    <property type="entry name" value="FG-GAP_3"/>
    <property type="match status" value="1"/>
</dbReference>
<dbReference type="EMBL" id="CP036525">
    <property type="protein sequence ID" value="QDT02326.1"/>
    <property type="molecule type" value="Genomic_DNA"/>
</dbReference>
<dbReference type="Gene3D" id="1.25.40.10">
    <property type="entry name" value="Tetratricopeptide repeat domain"/>
    <property type="match status" value="1"/>
</dbReference>
<evidence type="ECO:0000256" key="1">
    <source>
        <dbReference type="ARBA" id="ARBA00022729"/>
    </source>
</evidence>
<dbReference type="OrthoDB" id="5287961at2"/>
<keyword evidence="4" id="KW-1185">Reference proteome</keyword>
<dbReference type="InterPro" id="IPR011519">
    <property type="entry name" value="UnbV_ASPIC"/>
</dbReference>
<dbReference type="InterPro" id="IPR027039">
    <property type="entry name" value="Crtac1"/>
</dbReference>
<dbReference type="PANTHER" id="PTHR16026:SF0">
    <property type="entry name" value="CARTILAGE ACIDIC PROTEIN 1"/>
    <property type="match status" value="1"/>
</dbReference>
<protein>
    <submittedName>
        <fullName evidence="3">ASPIC and UnbV</fullName>
    </submittedName>
</protein>
<dbReference type="Gene3D" id="2.130.10.130">
    <property type="entry name" value="Integrin alpha, N-terminal"/>
    <property type="match status" value="1"/>
</dbReference>
<evidence type="ECO:0000259" key="2">
    <source>
        <dbReference type="Pfam" id="PF07593"/>
    </source>
</evidence>
<accession>A0A517N5A6</accession>